<sequence length="339" mass="39019">MPSAALEAQRDHQRRMVDSLQRTLSQGSSAPVEVMETHLSWLLLSADQVIKLKKALHYSYLDYSTVEARYRQCQTEVRLNRRLAPDVYLAVSSVMQDERGALTLHGPGTAVEYVVRMRRLAETQNFDWHLQQRKLTPKAIDSLATTLARFHEQLPGLALDPTFYVEGLRRRISEDTNILAERGYGLDRHLVKQIAAALHSIAHDLEHTLQERVGAGQIVEGHGDLRPEHIYFTPEPVAIDCLEFNHSLRTLDAVDEVSLLAMECDRCGANWVRERLLRRYVEAIQDKPSEELCCFFMACRAMLWAKLAVWHLARNPEHDRDKWINRANEYLALARKYVL</sequence>
<evidence type="ECO:0000313" key="1">
    <source>
        <dbReference type="EMBL" id="EAR22177.1"/>
    </source>
</evidence>
<name>A4BQ22_9GAMM</name>
<dbReference type="EMBL" id="AAOF01000004">
    <property type="protein sequence ID" value="EAR22177.1"/>
    <property type="molecule type" value="Genomic_DNA"/>
</dbReference>
<reference evidence="1 2" key="1">
    <citation type="submission" date="2006-02" db="EMBL/GenBank/DDBJ databases">
        <authorList>
            <person name="Waterbury J."/>
            <person name="Ferriera S."/>
            <person name="Johnson J."/>
            <person name="Kravitz S."/>
            <person name="Halpern A."/>
            <person name="Remington K."/>
            <person name="Beeson K."/>
            <person name="Tran B."/>
            <person name="Rogers Y.-H."/>
            <person name="Friedman R."/>
            <person name="Venter J.C."/>
        </authorList>
    </citation>
    <scope>NUCLEOTIDE SEQUENCE [LARGE SCALE GENOMIC DNA]</scope>
    <source>
        <strain evidence="1 2">Nb-231</strain>
    </source>
</reference>
<evidence type="ECO:0008006" key="3">
    <source>
        <dbReference type="Google" id="ProtNLM"/>
    </source>
</evidence>
<proteinExistence type="predicted"/>
<accession>A4BQ22</accession>
<dbReference type="eggNOG" id="COG2187">
    <property type="taxonomic scope" value="Bacteria"/>
</dbReference>
<dbReference type="RefSeq" id="WP_005000150.1">
    <property type="nucleotide sequence ID" value="NZ_CH672427.1"/>
</dbReference>
<dbReference type="STRING" id="314278.NB231_04690"/>
<protein>
    <recommendedName>
        <fullName evidence="3">Aminoglycoside phosphotransferase domain-containing protein</fullName>
    </recommendedName>
</protein>
<evidence type="ECO:0000313" key="2">
    <source>
        <dbReference type="Proteomes" id="UP000003374"/>
    </source>
</evidence>
<keyword evidence="2" id="KW-1185">Reference proteome</keyword>
<gene>
    <name evidence="1" type="ORF">NB231_04690</name>
</gene>
<dbReference type="HOGENOM" id="CLU_026771_0_0_6"/>
<dbReference type="InterPro" id="IPR011009">
    <property type="entry name" value="Kinase-like_dom_sf"/>
</dbReference>
<dbReference type="Proteomes" id="UP000003374">
    <property type="component" value="Unassembled WGS sequence"/>
</dbReference>
<dbReference type="AlphaFoldDB" id="A4BQ22"/>
<organism evidence="1 2">
    <name type="scientific">Nitrococcus mobilis Nb-231</name>
    <dbReference type="NCBI Taxonomy" id="314278"/>
    <lineage>
        <taxon>Bacteria</taxon>
        <taxon>Pseudomonadati</taxon>
        <taxon>Pseudomonadota</taxon>
        <taxon>Gammaproteobacteria</taxon>
        <taxon>Chromatiales</taxon>
        <taxon>Ectothiorhodospiraceae</taxon>
        <taxon>Nitrococcus</taxon>
    </lineage>
</organism>
<dbReference type="OrthoDB" id="9810277at2"/>
<dbReference type="SUPFAM" id="SSF56112">
    <property type="entry name" value="Protein kinase-like (PK-like)"/>
    <property type="match status" value="1"/>
</dbReference>
<comment type="caution">
    <text evidence="1">The sequence shown here is derived from an EMBL/GenBank/DDBJ whole genome shotgun (WGS) entry which is preliminary data.</text>
</comment>